<dbReference type="InterPro" id="IPR036388">
    <property type="entry name" value="WH-like_DNA-bd_sf"/>
</dbReference>
<gene>
    <name evidence="1" type="ORF">GWK41_07660</name>
</gene>
<dbReference type="SUPFAM" id="SSF46689">
    <property type="entry name" value="Homeodomain-like"/>
    <property type="match status" value="1"/>
</dbReference>
<sequence length="76" mass="8665">MKFKYIEKNPEICGGKPVFKGTRIPVYIVLDLLSAGESVENILKNYPLLKKEAVLEAIKFASEYTKMKEELIEISD</sequence>
<comment type="caution">
    <text evidence="1">The sequence shown here is derived from an EMBL/GenBank/DDBJ whole genome shotgun (WGS) entry which is preliminary data.</text>
</comment>
<dbReference type="InterPro" id="IPR009057">
    <property type="entry name" value="Homeodomain-like_sf"/>
</dbReference>
<proteinExistence type="predicted"/>
<dbReference type="Pfam" id="PF04255">
    <property type="entry name" value="DUF433"/>
    <property type="match status" value="1"/>
</dbReference>
<dbReference type="Gene3D" id="1.10.10.10">
    <property type="entry name" value="Winged helix-like DNA-binding domain superfamily/Winged helix DNA-binding domain"/>
    <property type="match status" value="1"/>
</dbReference>
<keyword evidence="2" id="KW-1185">Reference proteome</keyword>
<dbReference type="Proteomes" id="UP000772812">
    <property type="component" value="Unassembled WGS sequence"/>
</dbReference>
<evidence type="ECO:0000313" key="2">
    <source>
        <dbReference type="Proteomes" id="UP000772812"/>
    </source>
</evidence>
<accession>A0ABS1GJ35</accession>
<evidence type="ECO:0000313" key="1">
    <source>
        <dbReference type="EMBL" id="MBK3332942.1"/>
    </source>
</evidence>
<organism evidence="1 2">
    <name type="scientific">Persephonella atlantica</name>
    <dbReference type="NCBI Taxonomy" id="2699429"/>
    <lineage>
        <taxon>Bacteria</taxon>
        <taxon>Pseudomonadati</taxon>
        <taxon>Aquificota</taxon>
        <taxon>Aquificia</taxon>
        <taxon>Aquificales</taxon>
        <taxon>Hydrogenothermaceae</taxon>
        <taxon>Persephonella</taxon>
    </lineage>
</organism>
<protein>
    <submittedName>
        <fullName evidence="1">DUF433 domain-containing protein</fullName>
    </submittedName>
</protein>
<dbReference type="PANTHER" id="PTHR34849:SF3">
    <property type="entry name" value="SSR2962 PROTEIN"/>
    <property type="match status" value="1"/>
</dbReference>
<dbReference type="InterPro" id="IPR007367">
    <property type="entry name" value="DUF433"/>
</dbReference>
<dbReference type="PANTHER" id="PTHR34849">
    <property type="entry name" value="SSL5025 PROTEIN"/>
    <property type="match status" value="1"/>
</dbReference>
<name>A0ABS1GJ35_9AQUI</name>
<dbReference type="EMBL" id="JAACYA010000002">
    <property type="protein sequence ID" value="MBK3332942.1"/>
    <property type="molecule type" value="Genomic_DNA"/>
</dbReference>
<dbReference type="RefSeq" id="WP_200674343.1">
    <property type="nucleotide sequence ID" value="NZ_JAACYA010000002.1"/>
</dbReference>
<reference evidence="1 2" key="1">
    <citation type="journal article" date="2021" name="Syst. Appl. Microbiol.">
        <title>Persephonella atlantica sp. nov.: How to adapt to physico-chemical gradients in high temperature hydrothermal habitats.</title>
        <authorList>
            <person name="Francois D.X."/>
            <person name="Godfroy A."/>
            <person name="Mathien C."/>
            <person name="Aube J."/>
            <person name="Cathalot C."/>
            <person name="Lesongeur F."/>
            <person name="L'Haridon S."/>
            <person name="Philippon X."/>
            <person name="Roussel E.G."/>
        </authorList>
    </citation>
    <scope>NUCLEOTIDE SEQUENCE [LARGE SCALE GENOMIC DNA]</scope>
    <source>
        <strain evidence="1 2">MO1340</strain>
    </source>
</reference>